<name>A0AC61R0V0_9FIRM</name>
<sequence length="1623" mass="179239">MRQELWKRAVGILTACLMIFTAVPVTALADGEAAGALENIAADCKITVPSEQNGKPASNMVDGSTDTMWINDGAKWPCTIEFALPAANTKCVKKVVLKFESHSNRSMDVKMKYALNGVVSDLADVPGSEKTATLSEGYEFVFDVPQAMSHLYVTLDRPLTDGAAGQFWPAVTEAEIYIDQDAEEVVELENIAVSRGEVSLEASVNASAEKKNAADGKFDTYAALHTKNFSVIETENGTLPFVEVKLDVDQKIRQFVLAMKEDTSGAVYGYTILGKKRRSSEYAQIASGTIGTQAGSSRKEITVSELEGINAKEVEYHMLKAVFTAENAAAKNSIPQLAEFQLLANKAALAEGDIENIAWGSEDLHANYDQDTVGRIVDGNTENTWSAKQYPAYVDIGLGGEYSLSEIEIYMPSNGYSQYSLYYSNDGQNYSKLAEKTSKEPCPEEGEIYQADGVKASSVRVLLEYNSVGTKAVLNEVRIKGEKAGEAHAAEFTPPESWEESAYNQPITVQDTIDEVRGIIRRNIGEAYVDWFTFEVGEPGTYDYYDIEDTGDGKVKITGNDGVSLASGLNHYLKYYCNVMISQVGNQVKMPEAVVPVGEKVHKECKVPARYAYNYCTMSYSMPFWGENEWRKELDWLALNGVNLVLDVTAQEEVWRQFLGRLGYTHQEAKDYIAGPAYYAWAYMANLTGFGGPVHDSWFGERTELARKNHLIMRKLGMQPVLQGYSGMVPVDIKNVASGEYALGDNDVITQGGWCSFQRPYMLRTTNDAYDKYAALFYECQKNVFGDISDYYATDPFHEGGNTGYMDVSAMSRKVLASMMEYNPDAVWVIQSWQGNPTNGLLNGLEGNREHALVLDLYAEKTPHWNETNPGSYGGGNFGGTPFVYCMLNNFGGRMGLHGHMDNIVKGVADAMNNSGYMEGLGIAPEGSQNNPVLYDLLFETVWCNDASQPLEKINTADWLKKYVRRRYGAESENAYQAMLILENTVYKASLNNLGQGAPESYINARPATGINAASTWGNAVISYDMAELERAARLLLEDYDTLKDSDGYRYDLADILKQVLSNKSQGIHRQMVNALEARNLEQFTEKSNEFLTLIDKVDKVLSSRKEFLLGTWVESAKALAENADDFTEDLYEFNAKALITTWGGYPQAESGGLKDYSNRQWAGLTRDFYKQRWSMWIEKQKAELAGNSAANINWFEFEWAWARANTIYRTEASGADLWALGMDVLREPVTNPPVGVEAAREELLDILSTEGSKGENAYSAESWAPYAEAIQEVRAALKKDGVTAEELQAAKNKLTQASAGLVSVVVASKTELTNYTETLKEKEEEIYTPESWKAYQTALAKVEEVLANPDADRDMVFAAKARLERAVQNLALAPLFSEKAGLESYIDTLAGKAEKDYTPESWKVYAAALEEAKRVLADEGADLETVLEARRKLEEAAGGLRKPEVKPDPAPGPNPEPNPGPSPSPGDPKPPVGDTLPKAGTIYKTKTLEYKVTASSDKVKTVSVQNLKNSKAKAITVPATIKIGKYTYKVTEIAPKAFRKKVKLASVTIGTNVRKIGKNAFEGCKKLKKVTIKSKVLKSVGKQALKGIYKKAKVSVPKKQYKAYVKLFKKAKTAKSVKIVKK</sequence>
<gene>
    <name evidence="1" type="ORF">E5357_06400</name>
</gene>
<keyword evidence="2" id="KW-1185">Reference proteome</keyword>
<comment type="caution">
    <text evidence="1">The sequence shown here is derived from an EMBL/GenBank/DDBJ whole genome shotgun (WGS) entry which is preliminary data.</text>
</comment>
<organism evidence="1 2">
    <name type="scientific">Hominisplanchenecus murintestinalis</name>
    <dbReference type="NCBI Taxonomy" id="2941517"/>
    <lineage>
        <taxon>Bacteria</taxon>
        <taxon>Bacillati</taxon>
        <taxon>Bacillota</taxon>
        <taxon>Clostridia</taxon>
        <taxon>Lachnospirales</taxon>
        <taxon>Lachnospiraceae</taxon>
        <taxon>Hominisplanchenecus</taxon>
    </lineage>
</organism>
<evidence type="ECO:0000313" key="2">
    <source>
        <dbReference type="Proteomes" id="UP000307720"/>
    </source>
</evidence>
<proteinExistence type="predicted"/>
<accession>A0AC61R0V0</accession>
<reference evidence="1" key="1">
    <citation type="submission" date="2019-04" db="EMBL/GenBank/DDBJ databases">
        <title>Microbes associate with the intestines of laboratory mice.</title>
        <authorList>
            <person name="Navarre W."/>
            <person name="Wong E."/>
            <person name="Huang K."/>
            <person name="Tropini C."/>
            <person name="Ng K."/>
            <person name="Yu B."/>
        </authorList>
    </citation>
    <scope>NUCLEOTIDE SEQUENCE</scope>
    <source>
        <strain evidence="1">NM72_1-8</strain>
    </source>
</reference>
<dbReference type="Proteomes" id="UP000307720">
    <property type="component" value="Unassembled WGS sequence"/>
</dbReference>
<protein>
    <submittedName>
        <fullName evidence="1">Uncharacterized protein</fullName>
    </submittedName>
</protein>
<evidence type="ECO:0000313" key="1">
    <source>
        <dbReference type="EMBL" id="TGX99235.1"/>
    </source>
</evidence>
<dbReference type="EMBL" id="SRZB01000009">
    <property type="protein sequence ID" value="TGX99235.1"/>
    <property type="molecule type" value="Genomic_DNA"/>
</dbReference>